<proteinExistence type="predicted"/>
<evidence type="ECO:0000313" key="2">
    <source>
        <dbReference type="Proteomes" id="UP000236732"/>
    </source>
</evidence>
<name>A0A1H6EQR0_9ACTN</name>
<dbReference type="SUPFAM" id="SSF52777">
    <property type="entry name" value="CoA-dependent acyltransferases"/>
    <property type="match status" value="1"/>
</dbReference>
<organism evidence="1 2">
    <name type="scientific">Nonomuraea solani</name>
    <dbReference type="NCBI Taxonomy" id="1144553"/>
    <lineage>
        <taxon>Bacteria</taxon>
        <taxon>Bacillati</taxon>
        <taxon>Actinomycetota</taxon>
        <taxon>Actinomycetes</taxon>
        <taxon>Streptosporangiales</taxon>
        <taxon>Streptosporangiaceae</taxon>
        <taxon>Nonomuraea</taxon>
    </lineage>
</organism>
<dbReference type="Gene3D" id="3.30.559.30">
    <property type="entry name" value="Nonribosomal peptide synthetase, condensation domain"/>
    <property type="match status" value="1"/>
</dbReference>
<dbReference type="EMBL" id="FNVT01000015">
    <property type="protein sequence ID" value="SEH00200.1"/>
    <property type="molecule type" value="Genomic_DNA"/>
</dbReference>
<sequence>MIRANWPYVAWYAPAHLPRGIVFDSKWRSRMDIDLRGGRGEIMERVTAAIRRYTALRTTVVRGEGEAVLRHVHPADDAVAEFRTCEAEPPPDSLCNVRLLSLGGDLHRVQVAHGLLDGWATAELRREFDGRSRALDLHDRLTAEESSPEGVARSDRAITAVVERSRRAVAALGRYPDPIWPDGPNASFVLRSSELATVIRTLSSSLGVSRAAAAFTLSCLALSAVTGQPAVWTAVLAANRRTRDELRHIGLMMCRGSAFVDIKADQTVAELAAGCGRELWAASRECRYDSAALRTAAIAADTPAQSVVDFHFRESGSEAVRTEAPERAEEAAQGAWRAGFSTGGFALQIGVHLLPDAAVVVLTTDTTFLDDPGVESLGRLLAGPARWALPPDRRVGAAIERGRAG</sequence>
<dbReference type="Proteomes" id="UP000236732">
    <property type="component" value="Unassembled WGS sequence"/>
</dbReference>
<evidence type="ECO:0000313" key="1">
    <source>
        <dbReference type="EMBL" id="SEH00200.1"/>
    </source>
</evidence>
<gene>
    <name evidence="1" type="ORF">SAMN05444920_115179</name>
</gene>
<protein>
    <recommendedName>
        <fullName evidence="3">Condensation domain-containing protein</fullName>
    </recommendedName>
</protein>
<dbReference type="AlphaFoldDB" id="A0A1H6EQR0"/>
<accession>A0A1H6EQR0</accession>
<reference evidence="1 2" key="1">
    <citation type="submission" date="2016-10" db="EMBL/GenBank/DDBJ databases">
        <authorList>
            <person name="de Groot N.N."/>
        </authorList>
    </citation>
    <scope>NUCLEOTIDE SEQUENCE [LARGE SCALE GENOMIC DNA]</scope>
    <source>
        <strain evidence="1 2">CGMCC 4.7037</strain>
    </source>
</reference>
<keyword evidence="2" id="KW-1185">Reference proteome</keyword>
<dbReference type="RefSeq" id="WP_146103964.1">
    <property type="nucleotide sequence ID" value="NZ_FNVT01000015.1"/>
</dbReference>
<evidence type="ECO:0008006" key="3">
    <source>
        <dbReference type="Google" id="ProtNLM"/>
    </source>
</evidence>